<dbReference type="PANTHER" id="PTHR23070">
    <property type="entry name" value="BCS1 AAA-TYPE ATPASE"/>
    <property type="match status" value="1"/>
</dbReference>
<evidence type="ECO:0000256" key="2">
    <source>
        <dbReference type="SAM" id="Phobius"/>
    </source>
</evidence>
<dbReference type="InterPro" id="IPR050747">
    <property type="entry name" value="Mitochondrial_chaperone_BCS1"/>
</dbReference>
<dbReference type="InterPro" id="IPR003593">
    <property type="entry name" value="AAA+_ATPase"/>
</dbReference>
<sequence length="445" mass="52466">MDVNHIVITILTSTLINNNNKDWYQIGSFILFMIIAKNYVYIYDKMYNYWKGPINYINIYSENANGSRNIVYSAIMWYISDKIKSNVTFEQSSVNTDFSRWTTDEKNPYKKYPIYDILYAKELTYDDLSFSFDYEKVNQEKVNYTKYCIIIKGNDVDLIKQKISIITEKYKTFLKKQSQQKLVVDGIIINTMLKSGNDYYNKQTWEPKIVNINKIFNNLFIPDKIKANIQTSVMRLLYDNKYYERFAIPRKLTLLLYGNPGCGKTSLYITLANEYKMPVYIVSHKETLNYIKDIPDNSIIVFEEIDMFGMKNRADNQVSEEDSTDKDKLKIDKDESKENLKMILELLDGYYTLPEKSIVVLTTNYLNHLDAAVYRKGRVDYLVELQNPDKETINKIFKYYYDKVIIQDEDLCRLDGKLPTCEYTNSILLNIDNQQEAINNLLKLI</sequence>
<keyword evidence="2" id="KW-1133">Transmembrane helix</keyword>
<evidence type="ECO:0000259" key="3">
    <source>
        <dbReference type="SMART" id="SM00382"/>
    </source>
</evidence>
<proteinExistence type="inferred from homology"/>
<name>A0A7D3R2Y7_9VIRU</name>
<keyword evidence="2" id="KW-0812">Transmembrane</keyword>
<dbReference type="EMBL" id="MT418680">
    <property type="protein sequence ID" value="QKF94798.1"/>
    <property type="molecule type" value="Genomic_DNA"/>
</dbReference>
<keyword evidence="2" id="KW-0472">Membrane</keyword>
<dbReference type="SUPFAM" id="SSF52540">
    <property type="entry name" value="P-loop containing nucleoside triphosphate hydrolases"/>
    <property type="match status" value="1"/>
</dbReference>
<protein>
    <submittedName>
        <fullName evidence="4">AAA ATPase protein</fullName>
    </submittedName>
</protein>
<evidence type="ECO:0000313" key="5">
    <source>
        <dbReference type="Proteomes" id="UP001162001"/>
    </source>
</evidence>
<gene>
    <name evidence="4" type="ORF">Fadolivirus_1_1340</name>
</gene>
<reference evidence="4 5" key="1">
    <citation type="submission" date="2020-04" db="EMBL/GenBank/DDBJ databases">
        <title>Advantages and limits of metagenomic assembly and binning of a giant virus.</title>
        <authorList>
            <person name="Schulz F."/>
            <person name="Andreani J."/>
            <person name="Francis R."/>
            <person name="Boudjemaa H."/>
            <person name="Bou Khalil J.Y."/>
            <person name="Lee J."/>
            <person name="La Scola B."/>
            <person name="Woyke T."/>
        </authorList>
    </citation>
    <scope>NUCLEOTIDE SEQUENCE [LARGE SCALE GENOMIC DNA]</scope>
    <source>
        <strain evidence="4 5">FV1/VV64</strain>
    </source>
</reference>
<accession>A0A7D3R2Y7</accession>
<evidence type="ECO:0000256" key="1">
    <source>
        <dbReference type="ARBA" id="ARBA00007448"/>
    </source>
</evidence>
<dbReference type="Gene3D" id="3.40.50.300">
    <property type="entry name" value="P-loop containing nucleotide triphosphate hydrolases"/>
    <property type="match status" value="1"/>
</dbReference>
<comment type="similarity">
    <text evidence="1">Belongs to the AAA ATPase family. BCS1 subfamily.</text>
</comment>
<feature type="transmembrane region" description="Helical" evidence="2">
    <location>
        <begin position="23"/>
        <end position="42"/>
    </location>
</feature>
<dbReference type="GO" id="GO:0016887">
    <property type="term" value="F:ATP hydrolysis activity"/>
    <property type="evidence" value="ECO:0007669"/>
    <property type="project" value="InterPro"/>
</dbReference>
<keyword evidence="5" id="KW-1185">Reference proteome</keyword>
<dbReference type="Proteomes" id="UP001162001">
    <property type="component" value="Segment"/>
</dbReference>
<organism evidence="4 5">
    <name type="scientific">Fadolivirus FV1/VV64</name>
    <dbReference type="NCBI Taxonomy" id="3070911"/>
    <lineage>
        <taxon>Viruses</taxon>
        <taxon>Varidnaviria</taxon>
        <taxon>Bamfordvirae</taxon>
        <taxon>Nucleocytoviricota</taxon>
        <taxon>Megaviricetes</taxon>
        <taxon>Imitervirales</taxon>
        <taxon>Mimiviridae</taxon>
        <taxon>Klosneuvirinae</taxon>
        <taxon>Fadolivirus</taxon>
        <taxon>Fadolivirus algeromassiliense</taxon>
    </lineage>
</organism>
<dbReference type="SMART" id="SM00382">
    <property type="entry name" value="AAA"/>
    <property type="match status" value="1"/>
</dbReference>
<dbReference type="InterPro" id="IPR003959">
    <property type="entry name" value="ATPase_AAA_core"/>
</dbReference>
<dbReference type="GO" id="GO:0005524">
    <property type="term" value="F:ATP binding"/>
    <property type="evidence" value="ECO:0007669"/>
    <property type="project" value="InterPro"/>
</dbReference>
<dbReference type="InterPro" id="IPR027417">
    <property type="entry name" value="P-loop_NTPase"/>
</dbReference>
<feature type="domain" description="AAA+ ATPase" evidence="3">
    <location>
        <begin position="250"/>
        <end position="389"/>
    </location>
</feature>
<evidence type="ECO:0000313" key="4">
    <source>
        <dbReference type="EMBL" id="QKF94798.1"/>
    </source>
</evidence>
<dbReference type="Pfam" id="PF00004">
    <property type="entry name" value="AAA"/>
    <property type="match status" value="1"/>
</dbReference>